<name>A0A5J4T4L0_9ZZZZ</name>
<dbReference type="EC" id="3.2.1.96" evidence="1"/>
<proteinExistence type="predicted"/>
<dbReference type="InterPro" id="IPR017853">
    <property type="entry name" value="GH"/>
</dbReference>
<evidence type="ECO:0000313" key="1">
    <source>
        <dbReference type="EMBL" id="KAA6352305.1"/>
    </source>
</evidence>
<keyword evidence="1" id="KW-0378">Hydrolase</keyword>
<protein>
    <submittedName>
        <fullName evidence="1">Endo-beta-N-acetylglucosaminidase F2</fullName>
        <ecNumber evidence="1">3.2.1.96</ecNumber>
    </submittedName>
</protein>
<accession>A0A5J4T4L0</accession>
<sequence length="349" mass="40049">MKIRLLNFLFLILAVIVLVNCDNDVEALEIQKLKTYNEQYYANLRAYKESDHCLSFTWYAAYSPLEGVEGYKDPASWGERIIGLPDSLDICSLWMGIPSNNPQNEDYAPMAYADMWHAKKNLGTRFVAPTITRMNHTIKLKDGTEYDLSANHTDEGIEIYGQYLIDQVLDSGIDGIDLDYEPEGDWLQGDRFTKLVQYIGNYFGPKGQYPDKLLIVDFYSSVPAKETEPYVNYYIRQAYTQGFTDHSAQRLQSYYNAVNWAAPEKFIVTENFGSWYENGGSPFTEVDGNTLTTDGSRMYSLEGMARWNPTQGKKAGFGCFYIDRDYFSKTGIPYYNFRRCIQIANPAVY</sequence>
<organism evidence="1">
    <name type="scientific">termite gut metagenome</name>
    <dbReference type="NCBI Taxonomy" id="433724"/>
    <lineage>
        <taxon>unclassified sequences</taxon>
        <taxon>metagenomes</taxon>
        <taxon>organismal metagenomes</taxon>
    </lineage>
</organism>
<dbReference type="SUPFAM" id="SSF51445">
    <property type="entry name" value="(Trans)glycosidases"/>
    <property type="match status" value="1"/>
</dbReference>
<keyword evidence="1" id="KW-0326">Glycosidase</keyword>
<gene>
    <name evidence="1" type="ORF">EZS27_000255</name>
</gene>
<reference evidence="1" key="1">
    <citation type="submission" date="2019-03" db="EMBL/GenBank/DDBJ databases">
        <title>Single cell metagenomics reveals metabolic interactions within the superorganism composed of flagellate Streblomastix strix and complex community of Bacteroidetes bacteria on its surface.</title>
        <authorList>
            <person name="Treitli S.C."/>
            <person name="Kolisko M."/>
            <person name="Husnik F."/>
            <person name="Keeling P."/>
            <person name="Hampl V."/>
        </authorList>
    </citation>
    <scope>NUCLEOTIDE SEQUENCE</scope>
    <source>
        <strain evidence="1">STM</strain>
    </source>
</reference>
<dbReference type="InterPro" id="IPR032320">
    <property type="entry name" value="GH18_BT1044-like"/>
</dbReference>
<dbReference type="Pfam" id="PF16141">
    <property type="entry name" value="GH18_BT1044-like"/>
    <property type="match status" value="1"/>
</dbReference>
<dbReference type="EMBL" id="SNRY01000003">
    <property type="protein sequence ID" value="KAA6352305.1"/>
    <property type="molecule type" value="Genomic_DNA"/>
</dbReference>
<dbReference type="AlphaFoldDB" id="A0A5J4T4L0"/>
<dbReference type="Gene3D" id="3.20.20.80">
    <property type="entry name" value="Glycosidases"/>
    <property type="match status" value="1"/>
</dbReference>
<comment type="caution">
    <text evidence="1">The sequence shown here is derived from an EMBL/GenBank/DDBJ whole genome shotgun (WGS) entry which is preliminary data.</text>
</comment>
<dbReference type="GO" id="GO:0033925">
    <property type="term" value="F:mannosyl-glycoprotein endo-beta-N-acetylglucosaminidase activity"/>
    <property type="evidence" value="ECO:0007669"/>
    <property type="project" value="UniProtKB-EC"/>
</dbReference>